<feature type="site" description="Important for beta-aspartyl-AMP intermediate formation" evidence="10">
    <location>
        <position position="364"/>
    </location>
</feature>
<sequence>MCGICGAAWGDPRDALDGDRLASMMDRIVHRGPDDAGTYRDGHAALGFRRLSIIDLAGGHQPLSNEDGSVWVAFNGEIYNYQALRHRLEARGHTLRSSGDTETLVHLYEDEGTGLFGLLRGMFAMAIWDAPRRTLILGRDRLGQKPLVYRHDGRRLVFASELKALLALPEADCPRAVDPRSLDEYLTYGYVPQPRTILRGVHKLPPGHFATWHDGVLKVEPYWQPDWNLERRRPAGEDAEALRETLTDAVREQMVADVPLGAFLSGGIDSTIIAGLMQRASGRPVKTFAIGFPDAAYDETRYAELAAQRLGTEHHTFMVEPKAWETLPALARQFDEPFADSSALPTWHVARETRREVTVALTGDAGDELFGGYDRYRALALTELFHRLPATPRRWIGKTMRRVLPRSGRSKSRLRALERLFERINDPAGARYLGWMVTFDEPSRLRLYSDAQLDLLAEASAHADDGGPGDPAGILAESCARAGKRDTVTQAMVGDILTYLPGDLLFKVDMASMAHSLECRGPFLDHRVVELAAAMPLDRKLRVRPGRSKVVLKRAFADLLPAEIAGRRKMGFGVPVGRWFKHELKDELQGILLDRSSLDRGLFRPEAIRSLVAEHVEGRREHGHRLWALLMLELWFRNYGG</sequence>
<evidence type="ECO:0000256" key="7">
    <source>
        <dbReference type="ARBA" id="ARBA00048741"/>
    </source>
</evidence>
<evidence type="ECO:0000256" key="4">
    <source>
        <dbReference type="ARBA" id="ARBA00022741"/>
    </source>
</evidence>
<evidence type="ECO:0000256" key="3">
    <source>
        <dbReference type="ARBA" id="ARBA00012737"/>
    </source>
</evidence>
<keyword evidence="13" id="KW-1185">Reference proteome</keyword>
<evidence type="ECO:0000256" key="2">
    <source>
        <dbReference type="ARBA" id="ARBA00005752"/>
    </source>
</evidence>
<keyword evidence="5 9" id="KW-0067">ATP-binding</keyword>
<dbReference type="NCBIfam" id="TIGR01536">
    <property type="entry name" value="asn_synth_AEB"/>
    <property type="match status" value="1"/>
</dbReference>
<dbReference type="GO" id="GO:0005829">
    <property type="term" value="C:cytosol"/>
    <property type="evidence" value="ECO:0007669"/>
    <property type="project" value="TreeGrafter"/>
</dbReference>
<evidence type="ECO:0000256" key="5">
    <source>
        <dbReference type="ARBA" id="ARBA00022840"/>
    </source>
</evidence>
<dbReference type="RefSeq" id="WP_148590793.1">
    <property type="nucleotide sequence ID" value="NZ_CP042997.1"/>
</dbReference>
<dbReference type="EC" id="6.3.5.4" evidence="3"/>
<dbReference type="InterPro" id="IPR033738">
    <property type="entry name" value="AsnB_N"/>
</dbReference>
<feature type="binding site" evidence="9">
    <location>
        <position position="290"/>
    </location>
    <ligand>
        <name>ATP</name>
        <dbReference type="ChEBI" id="CHEBI:30616"/>
    </ligand>
</feature>
<dbReference type="GO" id="GO:0004066">
    <property type="term" value="F:asparagine synthase (glutamine-hydrolyzing) activity"/>
    <property type="evidence" value="ECO:0007669"/>
    <property type="project" value="UniProtKB-EC"/>
</dbReference>
<dbReference type="Proteomes" id="UP000324233">
    <property type="component" value="Chromosome"/>
</dbReference>
<comment type="catalytic activity">
    <reaction evidence="7">
        <text>L-aspartate + L-glutamine + ATP + H2O = L-asparagine + L-glutamate + AMP + diphosphate + H(+)</text>
        <dbReference type="Rhea" id="RHEA:12228"/>
        <dbReference type="ChEBI" id="CHEBI:15377"/>
        <dbReference type="ChEBI" id="CHEBI:15378"/>
        <dbReference type="ChEBI" id="CHEBI:29985"/>
        <dbReference type="ChEBI" id="CHEBI:29991"/>
        <dbReference type="ChEBI" id="CHEBI:30616"/>
        <dbReference type="ChEBI" id="CHEBI:33019"/>
        <dbReference type="ChEBI" id="CHEBI:58048"/>
        <dbReference type="ChEBI" id="CHEBI:58359"/>
        <dbReference type="ChEBI" id="CHEBI:456215"/>
        <dbReference type="EC" id="6.3.5.4"/>
    </reaction>
</comment>
<evidence type="ECO:0000256" key="8">
    <source>
        <dbReference type="PIRSR" id="PIRSR001589-1"/>
    </source>
</evidence>
<dbReference type="Gene3D" id="3.40.50.620">
    <property type="entry name" value="HUPs"/>
    <property type="match status" value="2"/>
</dbReference>
<dbReference type="InterPro" id="IPR017932">
    <property type="entry name" value="GATase_2_dom"/>
</dbReference>
<dbReference type="KEGG" id="agv:OJF2_04290"/>
<organism evidence="12 13">
    <name type="scientific">Aquisphaera giovannonii</name>
    <dbReference type="NCBI Taxonomy" id="406548"/>
    <lineage>
        <taxon>Bacteria</taxon>
        <taxon>Pseudomonadati</taxon>
        <taxon>Planctomycetota</taxon>
        <taxon>Planctomycetia</taxon>
        <taxon>Isosphaerales</taxon>
        <taxon>Isosphaeraceae</taxon>
        <taxon>Aquisphaera</taxon>
    </lineage>
</organism>
<dbReference type="CDD" id="cd00712">
    <property type="entry name" value="AsnB"/>
    <property type="match status" value="1"/>
</dbReference>
<dbReference type="PANTHER" id="PTHR43284">
    <property type="entry name" value="ASPARAGINE SYNTHETASE (GLUTAMINE-HYDROLYZING)"/>
    <property type="match status" value="1"/>
</dbReference>
<dbReference type="PROSITE" id="PS51278">
    <property type="entry name" value="GATASE_TYPE_2"/>
    <property type="match status" value="1"/>
</dbReference>
<keyword evidence="6 8" id="KW-0315">Glutamine amidotransferase</keyword>
<feature type="active site" description="For GATase activity" evidence="8">
    <location>
        <position position="2"/>
    </location>
</feature>
<dbReference type="InterPro" id="IPR051786">
    <property type="entry name" value="ASN_synthetase/amidase"/>
</dbReference>
<evidence type="ECO:0000313" key="13">
    <source>
        <dbReference type="Proteomes" id="UP000324233"/>
    </source>
</evidence>
<accession>A0A5B9VUL0</accession>
<evidence type="ECO:0000259" key="11">
    <source>
        <dbReference type="PROSITE" id="PS51278"/>
    </source>
</evidence>
<dbReference type="GO" id="GO:0005524">
    <property type="term" value="F:ATP binding"/>
    <property type="evidence" value="ECO:0007669"/>
    <property type="project" value="UniProtKB-KW"/>
</dbReference>
<dbReference type="CDD" id="cd01991">
    <property type="entry name" value="Asn_synthase_B_C"/>
    <property type="match status" value="1"/>
</dbReference>
<dbReference type="GO" id="GO:0006529">
    <property type="term" value="P:asparagine biosynthetic process"/>
    <property type="evidence" value="ECO:0007669"/>
    <property type="project" value="UniProtKB-KW"/>
</dbReference>
<feature type="binding site" evidence="9">
    <location>
        <position position="100"/>
    </location>
    <ligand>
        <name>L-glutamine</name>
        <dbReference type="ChEBI" id="CHEBI:58359"/>
    </ligand>
</feature>
<dbReference type="Pfam" id="PF00733">
    <property type="entry name" value="Asn_synthase"/>
    <property type="match status" value="1"/>
</dbReference>
<dbReference type="SUPFAM" id="SSF56235">
    <property type="entry name" value="N-terminal nucleophile aminohydrolases (Ntn hydrolases)"/>
    <property type="match status" value="1"/>
</dbReference>
<keyword evidence="4 9" id="KW-0547">Nucleotide-binding</keyword>
<dbReference type="Pfam" id="PF13537">
    <property type="entry name" value="GATase_7"/>
    <property type="match status" value="1"/>
</dbReference>
<dbReference type="InterPro" id="IPR001962">
    <property type="entry name" value="Asn_synthase"/>
</dbReference>
<dbReference type="SUPFAM" id="SSF52402">
    <property type="entry name" value="Adenine nucleotide alpha hydrolases-like"/>
    <property type="match status" value="1"/>
</dbReference>
<comment type="similarity">
    <text evidence="2">Belongs to the asparagine synthetase family.</text>
</comment>
<dbReference type="AlphaFoldDB" id="A0A5B9VUL0"/>
<evidence type="ECO:0000256" key="9">
    <source>
        <dbReference type="PIRSR" id="PIRSR001589-2"/>
    </source>
</evidence>
<reference evidence="12 13" key="1">
    <citation type="submission" date="2019-08" db="EMBL/GenBank/DDBJ databases">
        <title>Deep-cultivation of Planctomycetes and their phenomic and genomic characterization uncovers novel biology.</title>
        <authorList>
            <person name="Wiegand S."/>
            <person name="Jogler M."/>
            <person name="Boedeker C."/>
            <person name="Pinto D."/>
            <person name="Vollmers J."/>
            <person name="Rivas-Marin E."/>
            <person name="Kohn T."/>
            <person name="Peeters S.H."/>
            <person name="Heuer A."/>
            <person name="Rast P."/>
            <person name="Oberbeckmann S."/>
            <person name="Bunk B."/>
            <person name="Jeske O."/>
            <person name="Meyerdierks A."/>
            <person name="Storesund J.E."/>
            <person name="Kallscheuer N."/>
            <person name="Luecker S."/>
            <person name="Lage O.M."/>
            <person name="Pohl T."/>
            <person name="Merkel B.J."/>
            <person name="Hornburger P."/>
            <person name="Mueller R.-W."/>
            <person name="Bruemmer F."/>
            <person name="Labrenz M."/>
            <person name="Spormann A.M."/>
            <person name="Op den Camp H."/>
            <person name="Overmann J."/>
            <person name="Amann R."/>
            <person name="Jetten M.S.M."/>
            <person name="Mascher T."/>
            <person name="Medema M.H."/>
            <person name="Devos D.P."/>
            <person name="Kaster A.-K."/>
            <person name="Ovreas L."/>
            <person name="Rohde M."/>
            <person name="Galperin M.Y."/>
            <person name="Jogler C."/>
        </authorList>
    </citation>
    <scope>NUCLEOTIDE SEQUENCE [LARGE SCALE GENOMIC DNA]</scope>
    <source>
        <strain evidence="12 13">OJF2</strain>
    </source>
</reference>
<protein>
    <recommendedName>
        <fullName evidence="3">asparagine synthase (glutamine-hydrolyzing)</fullName>
        <ecNumber evidence="3">6.3.5.4</ecNumber>
    </recommendedName>
</protein>
<name>A0A5B9VUL0_9BACT</name>
<keyword evidence="12" id="KW-0436">Ligase</keyword>
<keyword evidence="8" id="KW-0028">Amino-acid biosynthesis</keyword>
<evidence type="ECO:0000256" key="10">
    <source>
        <dbReference type="PIRSR" id="PIRSR001589-3"/>
    </source>
</evidence>
<feature type="domain" description="Glutamine amidotransferase type-2" evidence="11">
    <location>
        <begin position="2"/>
        <end position="215"/>
    </location>
</feature>
<evidence type="ECO:0000256" key="1">
    <source>
        <dbReference type="ARBA" id="ARBA00005187"/>
    </source>
</evidence>
<evidence type="ECO:0000313" key="12">
    <source>
        <dbReference type="EMBL" id="QEH31962.1"/>
    </source>
</evidence>
<evidence type="ECO:0000256" key="6">
    <source>
        <dbReference type="ARBA" id="ARBA00022962"/>
    </source>
</evidence>
<dbReference type="PANTHER" id="PTHR43284:SF1">
    <property type="entry name" value="ASPARAGINE SYNTHETASE"/>
    <property type="match status" value="1"/>
</dbReference>
<dbReference type="EMBL" id="CP042997">
    <property type="protein sequence ID" value="QEH31962.1"/>
    <property type="molecule type" value="Genomic_DNA"/>
</dbReference>
<proteinExistence type="inferred from homology"/>
<comment type="pathway">
    <text evidence="1">Amino-acid biosynthesis; L-asparagine biosynthesis; L-asparagine from L-aspartate (L-Gln route): step 1/1.</text>
</comment>
<keyword evidence="8" id="KW-0061">Asparagine biosynthesis</keyword>
<gene>
    <name evidence="12" type="primary">asnB_1</name>
    <name evidence="12" type="ORF">OJF2_04290</name>
</gene>
<dbReference type="PIRSF" id="PIRSF001589">
    <property type="entry name" value="Asn_synthetase_glu-h"/>
    <property type="match status" value="1"/>
</dbReference>
<dbReference type="InterPro" id="IPR006426">
    <property type="entry name" value="Asn_synth_AEB"/>
</dbReference>
<dbReference type="InterPro" id="IPR029055">
    <property type="entry name" value="Ntn_hydrolases_N"/>
</dbReference>
<dbReference type="OrthoDB" id="9763290at2"/>
<dbReference type="InterPro" id="IPR014729">
    <property type="entry name" value="Rossmann-like_a/b/a_fold"/>
</dbReference>
<dbReference type="Gene3D" id="3.60.20.10">
    <property type="entry name" value="Glutamine Phosphoribosylpyrophosphate, subunit 1, domain 1"/>
    <property type="match status" value="1"/>
</dbReference>